<keyword evidence="1" id="KW-0812">Transmembrane</keyword>
<dbReference type="Gene3D" id="6.10.250.2480">
    <property type="match status" value="1"/>
</dbReference>
<comment type="subunit">
    <text evidence="1">Part of the AcrA-AcrB-AcrZ-TolC efflux pump, interacts directly with AcrB.</text>
</comment>
<evidence type="ECO:0000313" key="3">
    <source>
        <dbReference type="Proteomes" id="UP000194204"/>
    </source>
</evidence>
<dbReference type="RefSeq" id="WP_086111160.1">
    <property type="nucleotide sequence ID" value="NZ_CAWNHF010000112.1"/>
</dbReference>
<feature type="transmembrane region" description="Helical" evidence="1">
    <location>
        <begin position="6"/>
        <end position="29"/>
    </location>
</feature>
<keyword evidence="3" id="KW-1185">Reference proteome</keyword>
<evidence type="ECO:0000313" key="2">
    <source>
        <dbReference type="EMBL" id="OTA21532.1"/>
    </source>
</evidence>
<dbReference type="GO" id="GO:0046677">
    <property type="term" value="P:response to antibiotic"/>
    <property type="evidence" value="ECO:0007669"/>
    <property type="project" value="UniProtKB-KW"/>
</dbReference>
<sequence length="48" mass="5226">MFELIGSMVLALVMVPVVMAMILGLIYGLGELFNVISKNETQGQGIER</sequence>
<dbReference type="STRING" id="40578.Xbed_00278"/>
<comment type="caution">
    <text evidence="2">The sequence shown here is derived from an EMBL/GenBank/DDBJ whole genome shotgun (WGS) entry which is preliminary data.</text>
</comment>
<proteinExistence type="inferred from homology"/>
<keyword evidence="1" id="KW-1133">Transmembrane helix</keyword>
<dbReference type="Proteomes" id="UP000194204">
    <property type="component" value="Unassembled WGS sequence"/>
</dbReference>
<name>A0A1Y2SQY9_9GAMM</name>
<dbReference type="InterPro" id="IPR053730">
    <property type="entry name" value="MEP_Accessory_AcrZ"/>
</dbReference>
<keyword evidence="1" id="KW-0046">Antibiotic resistance</keyword>
<dbReference type="InterPro" id="IPR019702">
    <property type="entry name" value="AcrZ"/>
</dbReference>
<organism evidence="2 3">
    <name type="scientific">Xenorhabdus beddingii</name>
    <dbReference type="NCBI Taxonomy" id="40578"/>
    <lineage>
        <taxon>Bacteria</taxon>
        <taxon>Pseudomonadati</taxon>
        <taxon>Pseudomonadota</taxon>
        <taxon>Gammaproteobacteria</taxon>
        <taxon>Enterobacterales</taxon>
        <taxon>Morganellaceae</taxon>
        <taxon>Xenorhabdus</taxon>
    </lineage>
</organism>
<dbReference type="Pfam" id="PF10766">
    <property type="entry name" value="AcrZ"/>
    <property type="match status" value="1"/>
</dbReference>
<keyword evidence="1" id="KW-1003">Cell membrane</keyword>
<dbReference type="AlphaFoldDB" id="A0A1Y2SQY9"/>
<dbReference type="GO" id="GO:1990961">
    <property type="term" value="P:xenobiotic detoxification by transmembrane export across the plasma membrane"/>
    <property type="evidence" value="ECO:0007669"/>
    <property type="project" value="InterPro"/>
</dbReference>
<comment type="similarity">
    <text evidence="1">Belongs to the AcrZ family.</text>
</comment>
<gene>
    <name evidence="1 2" type="primary">acrZ</name>
    <name evidence="2" type="ORF">Xbed_00278</name>
</gene>
<accession>A0A1Y2SQY9</accession>
<evidence type="ECO:0000256" key="1">
    <source>
        <dbReference type="HAMAP-Rule" id="MF_01484"/>
    </source>
</evidence>
<reference evidence="2 3" key="1">
    <citation type="submission" date="2017-01" db="EMBL/GenBank/DDBJ databases">
        <title>Deconstructing symbiosis and pathogenesis requirements using a combined genomic-metabolomic approach.</title>
        <authorList>
            <person name="Tobias N.J."/>
            <person name="Wolff H."/>
            <person name="Djahanschiri B."/>
            <person name="Ebersberger I."/>
            <person name="Bode H.B."/>
        </authorList>
    </citation>
    <scope>NUCLEOTIDE SEQUENCE [LARGE SCALE GENOMIC DNA]</scope>
    <source>
        <strain evidence="2 3">DSM 4764</strain>
    </source>
</reference>
<dbReference type="GO" id="GO:0005886">
    <property type="term" value="C:plasma membrane"/>
    <property type="evidence" value="ECO:0007669"/>
    <property type="project" value="UniProtKB-SubCell"/>
</dbReference>
<protein>
    <recommendedName>
        <fullName evidence="1">Multidrug efflux pump accessory protein AcrZ</fullName>
    </recommendedName>
    <alternativeName>
        <fullName evidence="1">AcrAB-TolC multidrug efflux pump accessory protein AcrZ</fullName>
    </alternativeName>
    <alternativeName>
        <fullName evidence="1">Acridine resistance protein Z</fullName>
    </alternativeName>
</protein>
<dbReference type="GO" id="GO:0042910">
    <property type="term" value="F:xenobiotic transmembrane transporter activity"/>
    <property type="evidence" value="ECO:0007669"/>
    <property type="project" value="UniProtKB-UniRule"/>
</dbReference>
<dbReference type="EMBL" id="MUBK01000002">
    <property type="protein sequence ID" value="OTA21532.1"/>
    <property type="molecule type" value="Genomic_DNA"/>
</dbReference>
<comment type="function">
    <text evidence="1">AcrA-AcrB-AcrZ-TolC is a drug efflux protein complex with a broad substrate specificity. This protein binds to AcrB and is required for efflux of some but not all substrates, suggesting it may influence the specificity of drug export.</text>
</comment>
<dbReference type="HAMAP" id="MF_01484">
    <property type="entry name" value="AcrZ"/>
    <property type="match status" value="1"/>
</dbReference>
<keyword evidence="1" id="KW-0813">Transport</keyword>
<comment type="subcellular location">
    <subcellularLocation>
        <location evidence="1">Cell membrane</location>
        <topology evidence="1">Single-pass membrane protein</topology>
    </subcellularLocation>
</comment>
<keyword evidence="1" id="KW-0472">Membrane</keyword>